<reference evidence="1 2" key="1">
    <citation type="submission" date="2016-10" db="EMBL/GenBank/DDBJ databases">
        <title>Paenibacillus species isolates.</title>
        <authorList>
            <person name="Beno S.M."/>
        </authorList>
    </citation>
    <scope>NUCLEOTIDE SEQUENCE [LARGE SCALE GENOMIC DNA]</scope>
    <source>
        <strain evidence="1 2">FSL H7-0710</strain>
    </source>
</reference>
<gene>
    <name evidence="1" type="ORF">BSK52_19570</name>
</gene>
<dbReference type="EMBL" id="MPTC01000019">
    <property type="protein sequence ID" value="OMD38092.1"/>
    <property type="molecule type" value="Genomic_DNA"/>
</dbReference>
<proteinExistence type="predicted"/>
<sequence>MTKTIVEKLNLQKYNQVAILNKPEGSDYLAELSDYDTSLNGAYDLIFAFVLDMSSLQELVNRVIEHQHLHKNGYLFVAYPKKGNKVYPTFIHRDDLLEGLGSDENGYIGTSNIKFARMVGLDDVFTVVGLKEDAKGKGQLSNTPSQSVDDYISFIPNVEEDLKDTPELLNIYQSLTPGYRKDWARYVYSAKQEATRAKRKEEMKMILRAGYKSRELYRQASSTES</sequence>
<comment type="caution">
    <text evidence="1">The sequence shown here is derived from an EMBL/GenBank/DDBJ whole genome shotgun (WGS) entry which is preliminary data.</text>
</comment>
<dbReference type="Pfam" id="PF13376">
    <property type="entry name" value="OmdA"/>
    <property type="match status" value="1"/>
</dbReference>
<organism evidence="1 2">
    <name type="scientific">Paenibacillus odorifer</name>
    <dbReference type="NCBI Taxonomy" id="189426"/>
    <lineage>
        <taxon>Bacteria</taxon>
        <taxon>Bacillati</taxon>
        <taxon>Bacillota</taxon>
        <taxon>Bacilli</taxon>
        <taxon>Bacillales</taxon>
        <taxon>Paenibacillaceae</taxon>
        <taxon>Paenibacillus</taxon>
    </lineage>
</organism>
<dbReference type="Proteomes" id="UP000187439">
    <property type="component" value="Unassembled WGS sequence"/>
</dbReference>
<name>A0A1R0XT55_9BACL</name>
<protein>
    <recommendedName>
        <fullName evidence="3">YdeI/OmpD-associated family protein</fullName>
    </recommendedName>
</protein>
<evidence type="ECO:0000313" key="2">
    <source>
        <dbReference type="Proteomes" id="UP000187439"/>
    </source>
</evidence>
<evidence type="ECO:0000313" key="1">
    <source>
        <dbReference type="EMBL" id="OMD38092.1"/>
    </source>
</evidence>
<evidence type="ECO:0008006" key="3">
    <source>
        <dbReference type="Google" id="ProtNLM"/>
    </source>
</evidence>
<dbReference type="AlphaFoldDB" id="A0A1R0XT55"/>
<accession>A0A1R0XT55</accession>
<dbReference type="OrthoDB" id="2452521at2"/>